<sequence>MAKSKTALSEIPLKERIKIFSKTLYAIDRYFGHWEGVSFKDTDELYDRYINKVIEAKDRHRLFMAMSKLIADLNNGHSMYFDDILGSKHIGFLAFYHDRLRKWVVHWSVVAGIVPGDTIKSVDGIPVERFYKRLSKHIYGSSERMRRNDLFWPIYFPESFKVGLGNGKAIEVKKRSYPRELLKRKRISHSRIDENIGYLRIKDFCTEDGINSEAEAIKAVKGMMDCESLIIDVRGNNGGSTPRRLMRLLMDREWEGEIFAYTKQNSTKDVIESTYSGKKLKSHEYAYERQEHYKPSANHYKGRLFMLMDHGTISAAENFLMPFKMSKRAVIIGSTTAGTTGEPYPLEFGDIRVTIGAYRCWLPDGSEFEGIGIKPDIVVYPTLKDIRDGKDPVLDKAIRIIRGK</sequence>
<gene>
    <name evidence="2" type="ORF">Mia14_0471</name>
</gene>
<dbReference type="KEGG" id="marh:Mia14_0471"/>
<protein>
    <submittedName>
        <fullName evidence="2">Tricorn core peptidase</fullName>
    </submittedName>
</protein>
<dbReference type="RefSeq" id="WP_088820002.1">
    <property type="nucleotide sequence ID" value="NZ_CP019964.1"/>
</dbReference>
<dbReference type="InterPro" id="IPR005151">
    <property type="entry name" value="Tail-specific_protease"/>
</dbReference>
<dbReference type="GO" id="GO:0006508">
    <property type="term" value="P:proteolysis"/>
    <property type="evidence" value="ECO:0007669"/>
    <property type="project" value="InterPro"/>
</dbReference>
<dbReference type="PANTHER" id="PTHR32060:SF22">
    <property type="entry name" value="CARBOXYL-TERMINAL-PROCESSING PEPTIDASE 3, CHLOROPLASTIC"/>
    <property type="match status" value="1"/>
</dbReference>
<dbReference type="CDD" id="cd07562">
    <property type="entry name" value="Peptidase_S41_TRI"/>
    <property type="match status" value="1"/>
</dbReference>
<dbReference type="PANTHER" id="PTHR32060">
    <property type="entry name" value="TAIL-SPECIFIC PROTEASE"/>
    <property type="match status" value="1"/>
</dbReference>
<proteinExistence type="predicted"/>
<accession>A0A218NMV2</accession>
<dbReference type="SMART" id="SM00245">
    <property type="entry name" value="TSPc"/>
    <property type="match status" value="1"/>
</dbReference>
<evidence type="ECO:0000313" key="2">
    <source>
        <dbReference type="EMBL" id="ASI13787.1"/>
    </source>
</evidence>
<organism evidence="2 3">
    <name type="scientific">Candidatus Mancarchaeum acidiphilum</name>
    <dbReference type="NCBI Taxonomy" id="1920749"/>
    <lineage>
        <taxon>Archaea</taxon>
        <taxon>Candidatus Micrarchaeota</taxon>
        <taxon>Candidatus Mancarchaeum</taxon>
    </lineage>
</organism>
<dbReference type="GO" id="GO:0008236">
    <property type="term" value="F:serine-type peptidase activity"/>
    <property type="evidence" value="ECO:0007669"/>
    <property type="project" value="InterPro"/>
</dbReference>
<dbReference type="GO" id="GO:0004175">
    <property type="term" value="F:endopeptidase activity"/>
    <property type="evidence" value="ECO:0007669"/>
    <property type="project" value="TreeGrafter"/>
</dbReference>
<reference evidence="2 3" key="1">
    <citation type="journal article" date="2017" name="Nat. Commun.">
        <title>'ARMAN' archaea depend on association with euryarchaeal host in culture and in situ.</title>
        <authorList>
            <person name="Golyshina O."/>
            <person name="Toshchakov S."/>
            <person name="Makarova K."/>
            <person name="Gavrilov S."/>
            <person name="Korzhenkov A."/>
            <person name="La Cono V."/>
            <person name="Arcadi E."/>
            <person name="Nechitaylo T."/>
            <person name="Ferrer M."/>
            <person name="Kublanov I."/>
            <person name="Wolf Y."/>
            <person name="Yakimov M."/>
            <person name="Golyshin P."/>
            <person name="Slesarev A."/>
            <person name="Kozyavkin S."/>
        </authorList>
    </citation>
    <scope>NUCLEOTIDE SEQUENCE [LARGE SCALE GENOMIC DNA]</scope>
    <source>
        <strain evidence="2 3">Mia14</strain>
    </source>
</reference>
<dbReference type="Proteomes" id="UP000197679">
    <property type="component" value="Chromosome"/>
</dbReference>
<dbReference type="EMBL" id="CP019964">
    <property type="protein sequence ID" value="ASI13787.1"/>
    <property type="molecule type" value="Genomic_DNA"/>
</dbReference>
<dbReference type="InterPro" id="IPR029045">
    <property type="entry name" value="ClpP/crotonase-like_dom_sf"/>
</dbReference>
<evidence type="ECO:0000313" key="3">
    <source>
        <dbReference type="Proteomes" id="UP000197679"/>
    </source>
</evidence>
<dbReference type="Pfam" id="PF03572">
    <property type="entry name" value="Peptidase_S41"/>
    <property type="match status" value="1"/>
</dbReference>
<feature type="domain" description="Tail specific protease" evidence="1">
    <location>
        <begin position="167"/>
        <end position="380"/>
    </location>
</feature>
<dbReference type="GeneID" id="33314026"/>
<evidence type="ECO:0000259" key="1">
    <source>
        <dbReference type="SMART" id="SM00245"/>
    </source>
</evidence>
<dbReference type="Gene3D" id="3.30.750.44">
    <property type="match status" value="1"/>
</dbReference>
<dbReference type="Gene3D" id="3.90.226.10">
    <property type="entry name" value="2-enoyl-CoA Hydratase, Chain A, domain 1"/>
    <property type="match status" value="1"/>
</dbReference>
<keyword evidence="3" id="KW-1185">Reference proteome</keyword>
<dbReference type="SUPFAM" id="SSF52096">
    <property type="entry name" value="ClpP/crotonase"/>
    <property type="match status" value="1"/>
</dbReference>
<name>A0A218NMV2_9ARCH</name>
<dbReference type="AlphaFoldDB" id="A0A218NMV2"/>